<dbReference type="Proteomes" id="UP001212170">
    <property type="component" value="Unassembled WGS sequence"/>
</dbReference>
<evidence type="ECO:0000313" key="1">
    <source>
        <dbReference type="EMBL" id="MDA6071260.1"/>
    </source>
</evidence>
<keyword evidence="2" id="KW-1185">Reference proteome</keyword>
<gene>
    <name evidence="1" type="ORF">NJT12_16705</name>
</gene>
<comment type="caution">
    <text evidence="1">The sequence shown here is derived from an EMBL/GenBank/DDBJ whole genome shotgun (WGS) entry which is preliminary data.</text>
</comment>
<sequence length="119" mass="13602">MKKNIIIENVGVCMDGGTLILEIKKNQSTFYEVQFVQKVIFSSRALREQLPGSLVLNEKEVEIRSELEKEILSEIKSAEFGTKISEKERGSLKQIISEHIDFVESEDYIKVAKKVGRIK</sequence>
<accession>A0ABT4WGP4</accession>
<protein>
    <submittedName>
        <fullName evidence="1">Uncharacterized protein</fullName>
    </submittedName>
</protein>
<evidence type="ECO:0000313" key="2">
    <source>
        <dbReference type="Proteomes" id="UP001212170"/>
    </source>
</evidence>
<reference evidence="1 2" key="1">
    <citation type="journal article" date="2023" name="Chemosphere">
        <title>Whole genome analysis of Flavobacterium aziz-sancarii sp. nov., isolated from Ardley Island (Antarctica), revealed a rich resistome and bioremediation potential.</title>
        <authorList>
            <person name="Otur C."/>
            <person name="Okay S."/>
            <person name="Kurt-Kizildogan A."/>
        </authorList>
    </citation>
    <scope>NUCLEOTIDE SEQUENCE [LARGE SCALE GENOMIC DNA]</scope>
    <source>
        <strain evidence="1 2">AC</strain>
    </source>
</reference>
<proteinExistence type="predicted"/>
<dbReference type="RefSeq" id="WP_271337076.1">
    <property type="nucleotide sequence ID" value="NZ_JAMZNK010000031.1"/>
</dbReference>
<organism evidence="1 2">
    <name type="scientific">Flavobacterium azizsancarii</name>
    <dbReference type="NCBI Taxonomy" id="2961580"/>
    <lineage>
        <taxon>Bacteria</taxon>
        <taxon>Pseudomonadati</taxon>
        <taxon>Bacteroidota</taxon>
        <taxon>Flavobacteriia</taxon>
        <taxon>Flavobacteriales</taxon>
        <taxon>Flavobacteriaceae</taxon>
        <taxon>Flavobacterium</taxon>
    </lineage>
</organism>
<name>A0ABT4WGP4_9FLAO</name>
<dbReference type="EMBL" id="JAMZNK010000031">
    <property type="protein sequence ID" value="MDA6071260.1"/>
    <property type="molecule type" value="Genomic_DNA"/>
</dbReference>